<keyword evidence="2" id="KW-1185">Reference proteome</keyword>
<feature type="non-terminal residue" evidence="1">
    <location>
        <position position="1"/>
    </location>
</feature>
<dbReference type="Proteomes" id="UP000186817">
    <property type="component" value="Unassembled WGS sequence"/>
</dbReference>
<comment type="caution">
    <text evidence="1">The sequence shown here is derived from an EMBL/GenBank/DDBJ whole genome shotgun (WGS) entry which is preliminary data.</text>
</comment>
<dbReference type="EMBL" id="LSRX01006521">
    <property type="protein sequence ID" value="OLP73057.1"/>
    <property type="molecule type" value="Genomic_DNA"/>
</dbReference>
<gene>
    <name evidence="1" type="ORF">AK812_SmicGene47864</name>
</gene>
<evidence type="ECO:0000313" key="2">
    <source>
        <dbReference type="Proteomes" id="UP000186817"/>
    </source>
</evidence>
<protein>
    <submittedName>
        <fullName evidence="1">Uncharacterized protein</fullName>
    </submittedName>
</protein>
<feature type="non-terminal residue" evidence="1">
    <location>
        <position position="31"/>
    </location>
</feature>
<accession>A0A1Q9BQT0</accession>
<name>A0A1Q9BQT0_SYMMI</name>
<dbReference type="AlphaFoldDB" id="A0A1Q9BQT0"/>
<sequence length="31" mass="3481">EGLMWANYFDATIVIFGLVDVLVQKVALPEE</sequence>
<dbReference type="OrthoDB" id="26525at2759"/>
<evidence type="ECO:0000313" key="1">
    <source>
        <dbReference type="EMBL" id="OLP73057.1"/>
    </source>
</evidence>
<proteinExistence type="predicted"/>
<reference evidence="1 2" key="1">
    <citation type="submission" date="2016-02" db="EMBL/GenBank/DDBJ databases">
        <title>Genome analysis of coral dinoflagellate symbionts highlights evolutionary adaptations to a symbiotic lifestyle.</title>
        <authorList>
            <person name="Aranda M."/>
            <person name="Li Y."/>
            <person name="Liew Y.J."/>
            <person name="Baumgarten S."/>
            <person name="Simakov O."/>
            <person name="Wilson M."/>
            <person name="Piel J."/>
            <person name="Ashoor H."/>
            <person name="Bougouffa S."/>
            <person name="Bajic V.B."/>
            <person name="Ryu T."/>
            <person name="Ravasi T."/>
            <person name="Bayer T."/>
            <person name="Micklem G."/>
            <person name="Kim H."/>
            <person name="Bhak J."/>
            <person name="Lajeunesse T.C."/>
            <person name="Voolstra C.R."/>
        </authorList>
    </citation>
    <scope>NUCLEOTIDE SEQUENCE [LARGE SCALE GENOMIC DNA]</scope>
    <source>
        <strain evidence="1 2">CCMP2467</strain>
    </source>
</reference>
<organism evidence="1 2">
    <name type="scientific">Symbiodinium microadriaticum</name>
    <name type="common">Dinoflagellate</name>
    <name type="synonym">Zooxanthella microadriatica</name>
    <dbReference type="NCBI Taxonomy" id="2951"/>
    <lineage>
        <taxon>Eukaryota</taxon>
        <taxon>Sar</taxon>
        <taxon>Alveolata</taxon>
        <taxon>Dinophyceae</taxon>
        <taxon>Suessiales</taxon>
        <taxon>Symbiodiniaceae</taxon>
        <taxon>Symbiodinium</taxon>
    </lineage>
</organism>